<proteinExistence type="inferred from homology"/>
<evidence type="ECO:0000256" key="5">
    <source>
        <dbReference type="ARBA" id="ARBA00022801"/>
    </source>
</evidence>
<evidence type="ECO:0000259" key="9">
    <source>
        <dbReference type="SMART" id="SM00670"/>
    </source>
</evidence>
<protein>
    <recommendedName>
        <fullName evidence="8">Ribonuclease VapC</fullName>
        <shortName evidence="8">RNase VapC</shortName>
        <ecNumber evidence="8">3.1.-.-</ecNumber>
    </recommendedName>
    <alternativeName>
        <fullName evidence="8">Toxin VapC</fullName>
    </alternativeName>
</protein>
<dbReference type="InterPro" id="IPR050556">
    <property type="entry name" value="Type_II_TA_system_RNase"/>
</dbReference>
<sequence length="124" mass="13988">MGMIVLDTNAIIYYLQDDKKAVRVIEKLRRSENVIAISTITEMELLSFPGLTDAELLRISVWLNELFIVPVESSVAREAAKLKRENRIKTPDAIIAATAQHYSAKLVTRDKSFQKISRLGIVLC</sequence>
<evidence type="ECO:0000313" key="11">
    <source>
        <dbReference type="Proteomes" id="UP000177457"/>
    </source>
</evidence>
<dbReference type="GO" id="GO:0016787">
    <property type="term" value="F:hydrolase activity"/>
    <property type="evidence" value="ECO:0007669"/>
    <property type="project" value="UniProtKB-KW"/>
</dbReference>
<dbReference type="STRING" id="1798683.A3C90_02580"/>
<feature type="binding site" evidence="8">
    <location>
        <position position="7"/>
    </location>
    <ligand>
        <name>Mg(2+)</name>
        <dbReference type="ChEBI" id="CHEBI:18420"/>
    </ligand>
</feature>
<dbReference type="GO" id="GO:0090729">
    <property type="term" value="F:toxin activity"/>
    <property type="evidence" value="ECO:0007669"/>
    <property type="project" value="UniProtKB-KW"/>
</dbReference>
<evidence type="ECO:0000256" key="8">
    <source>
        <dbReference type="HAMAP-Rule" id="MF_00265"/>
    </source>
</evidence>
<reference evidence="10 11" key="1">
    <citation type="journal article" date="2016" name="Nat. Commun.">
        <title>Thousands of microbial genomes shed light on interconnected biogeochemical processes in an aquifer system.</title>
        <authorList>
            <person name="Anantharaman K."/>
            <person name="Brown C.T."/>
            <person name="Hug L.A."/>
            <person name="Sharon I."/>
            <person name="Castelle C.J."/>
            <person name="Probst A.J."/>
            <person name="Thomas B.C."/>
            <person name="Singh A."/>
            <person name="Wilkins M.J."/>
            <person name="Karaoz U."/>
            <person name="Brodie E.L."/>
            <person name="Williams K.H."/>
            <person name="Hubbard S.S."/>
            <person name="Banfield J.F."/>
        </authorList>
    </citation>
    <scope>NUCLEOTIDE SEQUENCE [LARGE SCALE GENOMIC DNA]</scope>
</reference>
<comment type="cofactor">
    <cofactor evidence="1 8">
        <name>Mg(2+)</name>
        <dbReference type="ChEBI" id="CHEBI:18420"/>
    </cofactor>
</comment>
<dbReference type="SUPFAM" id="SSF88723">
    <property type="entry name" value="PIN domain-like"/>
    <property type="match status" value="1"/>
</dbReference>
<organism evidence="10 11">
    <name type="scientific">Candidatus Magasanikbacteria bacterium RIFCSPHIGHO2_02_FULL_51_14</name>
    <dbReference type="NCBI Taxonomy" id="1798683"/>
    <lineage>
        <taxon>Bacteria</taxon>
        <taxon>Candidatus Magasanikiibacteriota</taxon>
    </lineage>
</organism>
<keyword evidence="2 8" id="KW-1277">Toxin-antitoxin system</keyword>
<dbReference type="HAMAP" id="MF_00265">
    <property type="entry name" value="VapC_Nob1"/>
    <property type="match status" value="1"/>
</dbReference>
<dbReference type="AlphaFoldDB" id="A0A1F6MEF7"/>
<dbReference type="InterPro" id="IPR022907">
    <property type="entry name" value="VapC_family"/>
</dbReference>
<dbReference type="GO" id="GO:0000287">
    <property type="term" value="F:magnesium ion binding"/>
    <property type="evidence" value="ECO:0007669"/>
    <property type="project" value="UniProtKB-UniRule"/>
</dbReference>
<feature type="binding site" evidence="8">
    <location>
        <position position="92"/>
    </location>
    <ligand>
        <name>Mg(2+)</name>
        <dbReference type="ChEBI" id="CHEBI:18420"/>
    </ligand>
</feature>
<keyword evidence="4 8" id="KW-0479">Metal-binding</keyword>
<evidence type="ECO:0000256" key="7">
    <source>
        <dbReference type="ARBA" id="ARBA00038093"/>
    </source>
</evidence>
<dbReference type="CDD" id="cd18738">
    <property type="entry name" value="PIN_VapC4-5_FitB-like"/>
    <property type="match status" value="1"/>
</dbReference>
<dbReference type="Proteomes" id="UP000177457">
    <property type="component" value="Unassembled WGS sequence"/>
</dbReference>
<evidence type="ECO:0000256" key="3">
    <source>
        <dbReference type="ARBA" id="ARBA00022722"/>
    </source>
</evidence>
<evidence type="ECO:0000256" key="4">
    <source>
        <dbReference type="ARBA" id="ARBA00022723"/>
    </source>
</evidence>
<dbReference type="InterPro" id="IPR002716">
    <property type="entry name" value="PIN_dom"/>
</dbReference>
<keyword evidence="8" id="KW-0800">Toxin</keyword>
<evidence type="ECO:0000256" key="1">
    <source>
        <dbReference type="ARBA" id="ARBA00001946"/>
    </source>
</evidence>
<dbReference type="PANTHER" id="PTHR33653">
    <property type="entry name" value="RIBONUCLEASE VAPC2"/>
    <property type="match status" value="1"/>
</dbReference>
<gene>
    <name evidence="8" type="primary">vapC</name>
    <name evidence="10" type="ORF">A3C90_02580</name>
</gene>
<dbReference type="InterPro" id="IPR029060">
    <property type="entry name" value="PIN-like_dom_sf"/>
</dbReference>
<dbReference type="Pfam" id="PF01850">
    <property type="entry name" value="PIN"/>
    <property type="match status" value="1"/>
</dbReference>
<accession>A0A1F6MEF7</accession>
<dbReference type="GO" id="GO:0004540">
    <property type="term" value="F:RNA nuclease activity"/>
    <property type="evidence" value="ECO:0007669"/>
    <property type="project" value="InterPro"/>
</dbReference>
<keyword evidence="5 8" id="KW-0378">Hydrolase</keyword>
<dbReference type="EC" id="3.1.-.-" evidence="8"/>
<feature type="domain" description="PIN" evidence="9">
    <location>
        <begin position="2"/>
        <end position="115"/>
    </location>
</feature>
<dbReference type="Gene3D" id="3.40.50.1010">
    <property type="entry name" value="5'-nuclease"/>
    <property type="match status" value="1"/>
</dbReference>
<evidence type="ECO:0000256" key="6">
    <source>
        <dbReference type="ARBA" id="ARBA00022842"/>
    </source>
</evidence>
<comment type="function">
    <text evidence="8">Toxic component of a toxin-antitoxin (TA) system. An RNase.</text>
</comment>
<comment type="similarity">
    <text evidence="7 8">Belongs to the PINc/VapC protein family.</text>
</comment>
<keyword evidence="6 8" id="KW-0460">Magnesium</keyword>
<comment type="caution">
    <text evidence="10">The sequence shown here is derived from an EMBL/GenBank/DDBJ whole genome shotgun (WGS) entry which is preliminary data.</text>
</comment>
<dbReference type="PANTHER" id="PTHR33653:SF1">
    <property type="entry name" value="RIBONUCLEASE VAPC2"/>
    <property type="match status" value="1"/>
</dbReference>
<evidence type="ECO:0000256" key="2">
    <source>
        <dbReference type="ARBA" id="ARBA00022649"/>
    </source>
</evidence>
<keyword evidence="3 8" id="KW-0540">Nuclease</keyword>
<dbReference type="SMART" id="SM00670">
    <property type="entry name" value="PINc"/>
    <property type="match status" value="1"/>
</dbReference>
<evidence type="ECO:0000313" key="10">
    <source>
        <dbReference type="EMBL" id="OGH70042.1"/>
    </source>
</evidence>
<dbReference type="EMBL" id="MFQE01000056">
    <property type="protein sequence ID" value="OGH70042.1"/>
    <property type="molecule type" value="Genomic_DNA"/>
</dbReference>
<name>A0A1F6MEF7_9BACT</name>